<comment type="pathway">
    <text evidence="2 9">Glycan metabolism; cellulose degradation.</text>
</comment>
<accession>A0A6A5X1K6</accession>
<evidence type="ECO:0000313" key="11">
    <source>
        <dbReference type="EMBL" id="KAF2005655.1"/>
    </source>
</evidence>
<dbReference type="PANTHER" id="PTHR42715:SF27">
    <property type="entry name" value="BETA-GLUCOSIDASE-RELATED"/>
    <property type="match status" value="1"/>
</dbReference>
<proteinExistence type="inferred from homology"/>
<dbReference type="InterPro" id="IPR037524">
    <property type="entry name" value="PA14/GLEYA"/>
</dbReference>
<dbReference type="OrthoDB" id="47059at2759"/>
<evidence type="ECO:0000256" key="1">
    <source>
        <dbReference type="ARBA" id="ARBA00000448"/>
    </source>
</evidence>
<dbReference type="Gene3D" id="2.60.40.10">
    <property type="entry name" value="Immunoglobulins"/>
    <property type="match status" value="1"/>
</dbReference>
<keyword evidence="6 9" id="KW-0119">Carbohydrate metabolism</keyword>
<dbReference type="InterPro" id="IPR036881">
    <property type="entry name" value="Glyco_hydro_3_C_sf"/>
</dbReference>
<dbReference type="PROSITE" id="PS51820">
    <property type="entry name" value="PA14"/>
    <property type="match status" value="1"/>
</dbReference>
<feature type="domain" description="PA14" evidence="10">
    <location>
        <begin position="402"/>
        <end position="561"/>
    </location>
</feature>
<comment type="similarity">
    <text evidence="3 9">Belongs to the glycosyl hydrolase 3 family.</text>
</comment>
<name>A0A6A5X1K6_9PLEO</name>
<dbReference type="Pfam" id="PF14310">
    <property type="entry name" value="Fn3-like"/>
    <property type="match status" value="1"/>
</dbReference>
<evidence type="ECO:0000256" key="3">
    <source>
        <dbReference type="ARBA" id="ARBA00005336"/>
    </source>
</evidence>
<dbReference type="PANTHER" id="PTHR42715">
    <property type="entry name" value="BETA-GLUCOSIDASE"/>
    <property type="match status" value="1"/>
</dbReference>
<evidence type="ECO:0000256" key="5">
    <source>
        <dbReference type="ARBA" id="ARBA00023180"/>
    </source>
</evidence>
<evidence type="ECO:0000256" key="9">
    <source>
        <dbReference type="RuleBase" id="RU361161"/>
    </source>
</evidence>
<dbReference type="PROSITE" id="PS00775">
    <property type="entry name" value="GLYCOSYL_HYDROL_F3"/>
    <property type="match status" value="1"/>
</dbReference>
<dbReference type="SUPFAM" id="SSF52279">
    <property type="entry name" value="Beta-D-glucan exohydrolase, C-terminal domain"/>
    <property type="match status" value="1"/>
</dbReference>
<dbReference type="InterPro" id="IPR036962">
    <property type="entry name" value="Glyco_hydro_3_N_sf"/>
</dbReference>
<dbReference type="Gene3D" id="3.20.20.300">
    <property type="entry name" value="Glycoside hydrolase, family 3, N-terminal domain"/>
    <property type="match status" value="1"/>
</dbReference>
<dbReference type="AlphaFoldDB" id="A0A6A5X1K6"/>
<evidence type="ECO:0000256" key="7">
    <source>
        <dbReference type="ARBA" id="ARBA00023295"/>
    </source>
</evidence>
<dbReference type="GO" id="GO:0008422">
    <property type="term" value="F:beta-glucosidase activity"/>
    <property type="evidence" value="ECO:0007669"/>
    <property type="project" value="UniProtKB-EC"/>
</dbReference>
<keyword evidence="7 9" id="KW-0326">Glycosidase</keyword>
<dbReference type="InterPro" id="IPR002772">
    <property type="entry name" value="Glyco_hydro_3_C"/>
</dbReference>
<evidence type="ECO:0000256" key="8">
    <source>
        <dbReference type="ARBA" id="ARBA00023326"/>
    </source>
</evidence>
<dbReference type="InterPro" id="IPR050288">
    <property type="entry name" value="Cellulose_deg_GH3"/>
</dbReference>
<dbReference type="SMART" id="SM01217">
    <property type="entry name" value="Fn3_like"/>
    <property type="match status" value="1"/>
</dbReference>
<comment type="catalytic activity">
    <reaction evidence="1 9">
        <text>Hydrolysis of terminal, non-reducing beta-D-glucosyl residues with release of beta-D-glucose.</text>
        <dbReference type="EC" id="3.2.1.21"/>
    </reaction>
</comment>
<dbReference type="GO" id="GO:0030245">
    <property type="term" value="P:cellulose catabolic process"/>
    <property type="evidence" value="ECO:0007669"/>
    <property type="project" value="UniProtKB-UniPathway"/>
</dbReference>
<sequence length="843" mass="92638">MAPNFSAETNIDGVLSQLDLDDKVLLLSGKTGSTVNGIERLGIPELTVADGPHGVRGARSFEPYHSFLLPCATSMGATFDVELLEKAGALLGTDAKNKRINVLLAPTVCLQRSPLIGRGFEAFGEDPMLSGLMGAAYIRGVQGQRVATCIKHYAAHDQSKDSTEDNMCMTHRTLRELHALPFQLAIKYSDPWSIMSAYHKINGVHASEHPVLLQEILRDDWGFKGLVMSDWWGTYSTSEAINAGLDLEMPGPSVFRGRALSWAVSSRKVYEATVDKSVRRFLELFQKTLPNVDPSVDPSAANTDENRALIRRLAGEGIVLLKNTKDVLPLKQEGKKTFGLIGDHFKRPALGGGGSSEVEPYYIVTPYDAMVEAVGEDNVTYKPGAYSFRYSPFLQGLTIPSSTKPGWQIELFAEDPQGCPDTKPLFQTTTAKDLIDVPESISEEMPSTFYVRARTTFTPETSCSFRFGLGVAGKGKLFIDGKECIDLWTSHPPKTDETPIFNRLSMEKFFDVDVTARKPLHLQLVLNNNRLGRAVGTAATVTARLGGFPVLDAEQAIADAVELASKVDFPIVMTGLSIDYEYEGSDRTTLALPGHLNKLIEAVIGANPKAIIVTQSGLPIEMPWLENASTLLHAWFGGQEAGHGLTDVLFGHINPAAKLPITFPKTVKDTPSYLTFGKVDRDILYGEGVFIGHRYYEKLGRAPLFYFGHGLSYTTFEYSNLRVPAEFKSSADYGMEISVDVTNTGSRDGSEVAQVYIKALDSPVQRPIRELKAFKKVNLLVGETVSVALKLDKYALSFWSEEHLKWQAEKGRYVVVIARSANPEDTVLEQEFALPATFLWSGL</sequence>
<dbReference type="Pfam" id="PF01915">
    <property type="entry name" value="Glyco_hydro_3_C"/>
    <property type="match status" value="1"/>
</dbReference>
<dbReference type="InterPro" id="IPR001764">
    <property type="entry name" value="Glyco_hydro_3_N"/>
</dbReference>
<keyword evidence="5" id="KW-0325">Glycoprotein</keyword>
<dbReference type="Gene3D" id="2.60.120.260">
    <property type="entry name" value="Galactose-binding domain-like"/>
    <property type="match status" value="1"/>
</dbReference>
<gene>
    <name evidence="11" type="ORF">P154DRAFT_608610</name>
</gene>
<evidence type="ECO:0000313" key="12">
    <source>
        <dbReference type="Proteomes" id="UP000799779"/>
    </source>
</evidence>
<protein>
    <recommendedName>
        <fullName evidence="9">beta-glucosidase</fullName>
        <ecNumber evidence="9">3.2.1.21</ecNumber>
    </recommendedName>
</protein>
<dbReference type="PRINTS" id="PR00133">
    <property type="entry name" value="GLHYDRLASE3"/>
</dbReference>
<dbReference type="Gene3D" id="3.40.50.1700">
    <property type="entry name" value="Glycoside hydrolase family 3 C-terminal domain"/>
    <property type="match status" value="1"/>
</dbReference>
<dbReference type="EMBL" id="ML977562">
    <property type="protein sequence ID" value="KAF2005655.1"/>
    <property type="molecule type" value="Genomic_DNA"/>
</dbReference>
<keyword evidence="8 9" id="KW-0624">Polysaccharide degradation</keyword>
<dbReference type="SUPFAM" id="SSF51445">
    <property type="entry name" value="(Trans)glycosidases"/>
    <property type="match status" value="1"/>
</dbReference>
<dbReference type="InterPro" id="IPR019800">
    <property type="entry name" value="Glyco_hydro_3_AS"/>
</dbReference>
<dbReference type="Pfam" id="PF00933">
    <property type="entry name" value="Glyco_hydro_3"/>
    <property type="match status" value="1"/>
</dbReference>
<organism evidence="11 12">
    <name type="scientific">Amniculicola lignicola CBS 123094</name>
    <dbReference type="NCBI Taxonomy" id="1392246"/>
    <lineage>
        <taxon>Eukaryota</taxon>
        <taxon>Fungi</taxon>
        <taxon>Dikarya</taxon>
        <taxon>Ascomycota</taxon>
        <taxon>Pezizomycotina</taxon>
        <taxon>Dothideomycetes</taxon>
        <taxon>Pleosporomycetidae</taxon>
        <taxon>Pleosporales</taxon>
        <taxon>Amniculicolaceae</taxon>
        <taxon>Amniculicola</taxon>
    </lineage>
</organism>
<dbReference type="InterPro" id="IPR026891">
    <property type="entry name" value="Fn3-like"/>
</dbReference>
<dbReference type="FunFam" id="2.60.40.10:FF:000495">
    <property type="entry name" value="Periplasmic beta-glucosidase"/>
    <property type="match status" value="1"/>
</dbReference>
<dbReference type="Proteomes" id="UP000799779">
    <property type="component" value="Unassembled WGS sequence"/>
</dbReference>
<dbReference type="InterPro" id="IPR011658">
    <property type="entry name" value="PA14_dom"/>
</dbReference>
<dbReference type="UniPathway" id="UPA00696"/>
<keyword evidence="4 9" id="KW-0378">Hydrolase</keyword>
<evidence type="ECO:0000256" key="6">
    <source>
        <dbReference type="ARBA" id="ARBA00023277"/>
    </source>
</evidence>
<dbReference type="Pfam" id="PF07691">
    <property type="entry name" value="PA14"/>
    <property type="match status" value="1"/>
</dbReference>
<evidence type="ECO:0000256" key="2">
    <source>
        <dbReference type="ARBA" id="ARBA00004987"/>
    </source>
</evidence>
<dbReference type="EC" id="3.2.1.21" evidence="9"/>
<keyword evidence="12" id="KW-1185">Reference proteome</keyword>
<evidence type="ECO:0000256" key="4">
    <source>
        <dbReference type="ARBA" id="ARBA00022801"/>
    </source>
</evidence>
<dbReference type="InterPro" id="IPR017853">
    <property type="entry name" value="GH"/>
</dbReference>
<reference evidence="11" key="1">
    <citation type="journal article" date="2020" name="Stud. Mycol.">
        <title>101 Dothideomycetes genomes: a test case for predicting lifestyles and emergence of pathogens.</title>
        <authorList>
            <person name="Haridas S."/>
            <person name="Albert R."/>
            <person name="Binder M."/>
            <person name="Bloem J."/>
            <person name="Labutti K."/>
            <person name="Salamov A."/>
            <person name="Andreopoulos B."/>
            <person name="Baker S."/>
            <person name="Barry K."/>
            <person name="Bills G."/>
            <person name="Bluhm B."/>
            <person name="Cannon C."/>
            <person name="Castanera R."/>
            <person name="Culley D."/>
            <person name="Daum C."/>
            <person name="Ezra D."/>
            <person name="Gonzalez J."/>
            <person name="Henrissat B."/>
            <person name="Kuo A."/>
            <person name="Liang C."/>
            <person name="Lipzen A."/>
            <person name="Lutzoni F."/>
            <person name="Magnuson J."/>
            <person name="Mondo S."/>
            <person name="Nolan M."/>
            <person name="Ohm R."/>
            <person name="Pangilinan J."/>
            <person name="Park H.-J."/>
            <person name="Ramirez L."/>
            <person name="Alfaro M."/>
            <person name="Sun H."/>
            <person name="Tritt A."/>
            <person name="Yoshinaga Y."/>
            <person name="Zwiers L.-H."/>
            <person name="Turgeon B."/>
            <person name="Goodwin S."/>
            <person name="Spatafora J."/>
            <person name="Crous P."/>
            <person name="Grigoriev I."/>
        </authorList>
    </citation>
    <scope>NUCLEOTIDE SEQUENCE</scope>
    <source>
        <strain evidence="11">CBS 123094</strain>
    </source>
</reference>
<dbReference type="InterPro" id="IPR013783">
    <property type="entry name" value="Ig-like_fold"/>
</dbReference>
<evidence type="ECO:0000259" key="10">
    <source>
        <dbReference type="PROSITE" id="PS51820"/>
    </source>
</evidence>